<dbReference type="RefSeq" id="WP_093332303.1">
    <property type="nucleotide sequence ID" value="NZ_AP027363.1"/>
</dbReference>
<dbReference type="SUPFAM" id="SSF46785">
    <property type="entry name" value="Winged helix' DNA-binding domain"/>
    <property type="match status" value="1"/>
</dbReference>
<dbReference type="GO" id="GO:0043565">
    <property type="term" value="F:sequence-specific DNA binding"/>
    <property type="evidence" value="ECO:0007669"/>
    <property type="project" value="InterPro"/>
</dbReference>
<dbReference type="InterPro" id="IPR036388">
    <property type="entry name" value="WH-like_DNA-bd_sf"/>
</dbReference>
<evidence type="ECO:0000256" key="2">
    <source>
        <dbReference type="ARBA" id="ARBA00023125"/>
    </source>
</evidence>
<dbReference type="GO" id="GO:0005829">
    <property type="term" value="C:cytosol"/>
    <property type="evidence" value="ECO:0007669"/>
    <property type="project" value="TreeGrafter"/>
</dbReference>
<keyword evidence="1" id="KW-0805">Transcription regulation</keyword>
<dbReference type="Pfam" id="PF13412">
    <property type="entry name" value="HTH_24"/>
    <property type="match status" value="1"/>
</dbReference>
<dbReference type="GO" id="GO:0006355">
    <property type="term" value="P:regulation of DNA-templated transcription"/>
    <property type="evidence" value="ECO:0007669"/>
    <property type="project" value="UniProtKB-ARBA"/>
</dbReference>
<dbReference type="Gene3D" id="3.30.70.920">
    <property type="match status" value="1"/>
</dbReference>
<accession>A0A1I0HZ63</accession>
<dbReference type="CDD" id="cd00090">
    <property type="entry name" value="HTH_ARSR"/>
    <property type="match status" value="1"/>
</dbReference>
<sequence>MDAKDKEILHILQQYGRISLSELANRVNLSDTPCVRRVKKLEQEGIIASYNAVLNDKKIGLNVLVYAFVKLKANTEDFGQQFEQAMFELDNIIECCTISGSHDYLLKIVAASLEDYELFVKKSLGNVNTIAAIESTVVLKQTFSKNTLPLK</sequence>
<dbReference type="InterPro" id="IPR036390">
    <property type="entry name" value="WH_DNA-bd_sf"/>
</dbReference>
<evidence type="ECO:0000313" key="5">
    <source>
        <dbReference type="EMBL" id="SET89590.1"/>
    </source>
</evidence>
<dbReference type="AlphaFoldDB" id="A0A1I0HZ63"/>
<dbReference type="InterPro" id="IPR011991">
    <property type="entry name" value="ArsR-like_HTH"/>
</dbReference>
<dbReference type="InterPro" id="IPR019887">
    <property type="entry name" value="Tscrpt_reg_AsnC/Lrp_C"/>
</dbReference>
<evidence type="ECO:0000313" key="6">
    <source>
        <dbReference type="Proteomes" id="UP000199308"/>
    </source>
</evidence>
<dbReference type="InterPro" id="IPR019888">
    <property type="entry name" value="Tscrpt_reg_AsnC-like"/>
</dbReference>
<keyword evidence="6" id="KW-1185">Reference proteome</keyword>
<dbReference type="PROSITE" id="PS00519">
    <property type="entry name" value="HTH_ASNC_1"/>
    <property type="match status" value="1"/>
</dbReference>
<feature type="domain" description="HTH asnC-type" evidence="4">
    <location>
        <begin position="1"/>
        <end position="62"/>
    </location>
</feature>
<dbReference type="PANTHER" id="PTHR30154:SF34">
    <property type="entry name" value="TRANSCRIPTIONAL REGULATOR AZLB"/>
    <property type="match status" value="1"/>
</dbReference>
<dbReference type="PANTHER" id="PTHR30154">
    <property type="entry name" value="LEUCINE-RESPONSIVE REGULATORY PROTEIN"/>
    <property type="match status" value="1"/>
</dbReference>
<keyword evidence="2" id="KW-0238">DNA-binding</keyword>
<organism evidence="5 6">
    <name type="scientific">Thalassotalea agarivorans</name>
    <name type="common">Thalassomonas agarivorans</name>
    <dbReference type="NCBI Taxonomy" id="349064"/>
    <lineage>
        <taxon>Bacteria</taxon>
        <taxon>Pseudomonadati</taxon>
        <taxon>Pseudomonadota</taxon>
        <taxon>Gammaproteobacteria</taxon>
        <taxon>Alteromonadales</taxon>
        <taxon>Colwelliaceae</taxon>
        <taxon>Thalassotalea</taxon>
    </lineage>
</organism>
<evidence type="ECO:0000256" key="1">
    <source>
        <dbReference type="ARBA" id="ARBA00023015"/>
    </source>
</evidence>
<evidence type="ECO:0000259" key="4">
    <source>
        <dbReference type="PROSITE" id="PS50956"/>
    </source>
</evidence>
<dbReference type="STRING" id="349064.SAMN05660429_02995"/>
<dbReference type="PROSITE" id="PS50956">
    <property type="entry name" value="HTH_ASNC_2"/>
    <property type="match status" value="1"/>
</dbReference>
<dbReference type="InterPro" id="IPR011008">
    <property type="entry name" value="Dimeric_a/b-barrel"/>
</dbReference>
<dbReference type="PRINTS" id="PR00033">
    <property type="entry name" value="HTHASNC"/>
</dbReference>
<dbReference type="SMART" id="SM00344">
    <property type="entry name" value="HTH_ASNC"/>
    <property type="match status" value="1"/>
</dbReference>
<dbReference type="OrthoDB" id="166264at2"/>
<gene>
    <name evidence="5" type="ORF">SAMN05660429_02995</name>
</gene>
<dbReference type="EMBL" id="FOHK01000020">
    <property type="protein sequence ID" value="SET89590.1"/>
    <property type="molecule type" value="Genomic_DNA"/>
</dbReference>
<dbReference type="InterPro" id="IPR019885">
    <property type="entry name" value="Tscrpt_reg_HTH_AsnC-type_CS"/>
</dbReference>
<dbReference type="InterPro" id="IPR000485">
    <property type="entry name" value="AsnC-type_HTH_dom"/>
</dbReference>
<dbReference type="Proteomes" id="UP000199308">
    <property type="component" value="Unassembled WGS sequence"/>
</dbReference>
<dbReference type="SUPFAM" id="SSF54909">
    <property type="entry name" value="Dimeric alpha+beta barrel"/>
    <property type="match status" value="1"/>
</dbReference>
<name>A0A1I0HZ63_THASX</name>
<proteinExistence type="predicted"/>
<dbReference type="Gene3D" id="1.10.10.10">
    <property type="entry name" value="Winged helix-like DNA-binding domain superfamily/Winged helix DNA-binding domain"/>
    <property type="match status" value="1"/>
</dbReference>
<keyword evidence="3" id="KW-0804">Transcription</keyword>
<dbReference type="Pfam" id="PF01037">
    <property type="entry name" value="AsnC_trans_reg"/>
    <property type="match status" value="1"/>
</dbReference>
<evidence type="ECO:0000256" key="3">
    <source>
        <dbReference type="ARBA" id="ARBA00023163"/>
    </source>
</evidence>
<protein>
    <submittedName>
        <fullName evidence="5">Transcriptional regulator, AsnC family</fullName>
    </submittedName>
</protein>
<reference evidence="5 6" key="1">
    <citation type="submission" date="2016-10" db="EMBL/GenBank/DDBJ databases">
        <authorList>
            <person name="de Groot N.N."/>
        </authorList>
    </citation>
    <scope>NUCLEOTIDE SEQUENCE [LARGE SCALE GENOMIC DNA]</scope>
    <source>
        <strain evidence="5 6">DSM 19706</strain>
    </source>
</reference>
<dbReference type="GO" id="GO:0043200">
    <property type="term" value="P:response to amino acid"/>
    <property type="evidence" value="ECO:0007669"/>
    <property type="project" value="TreeGrafter"/>
</dbReference>